<dbReference type="Pfam" id="PF00994">
    <property type="entry name" value="MoCF_biosynth"/>
    <property type="match status" value="1"/>
</dbReference>
<dbReference type="Gene3D" id="2.170.190.11">
    <property type="entry name" value="Molybdopterin biosynthesis moea protein, domain 3"/>
    <property type="match status" value="1"/>
</dbReference>
<dbReference type="Proteomes" id="UP000245469">
    <property type="component" value="Unassembled WGS sequence"/>
</dbReference>
<dbReference type="EC" id="2.10.1.1" evidence="11"/>
<evidence type="ECO:0000256" key="3">
    <source>
        <dbReference type="ARBA" id="ARBA00005046"/>
    </source>
</evidence>
<keyword evidence="9 11" id="KW-0501">Molybdenum cofactor biosynthesis</keyword>
<dbReference type="Pfam" id="PF03454">
    <property type="entry name" value="MoeA_C"/>
    <property type="match status" value="1"/>
</dbReference>
<evidence type="ECO:0000313" key="14">
    <source>
        <dbReference type="Proteomes" id="UP000245469"/>
    </source>
</evidence>
<proteinExistence type="inferred from homology"/>
<evidence type="ECO:0000313" key="13">
    <source>
        <dbReference type="EMBL" id="PWJ55167.1"/>
    </source>
</evidence>
<evidence type="ECO:0000256" key="6">
    <source>
        <dbReference type="ARBA" id="ARBA00022679"/>
    </source>
</evidence>
<evidence type="ECO:0000256" key="2">
    <source>
        <dbReference type="ARBA" id="ARBA00002901"/>
    </source>
</evidence>
<dbReference type="GO" id="GO:0046872">
    <property type="term" value="F:metal ion binding"/>
    <property type="evidence" value="ECO:0007669"/>
    <property type="project" value="UniProtKB-UniRule"/>
</dbReference>
<dbReference type="GO" id="GO:0061599">
    <property type="term" value="F:molybdopterin molybdotransferase activity"/>
    <property type="evidence" value="ECO:0007669"/>
    <property type="project" value="UniProtKB-UniRule"/>
</dbReference>
<keyword evidence="7 11" id="KW-0479">Metal-binding</keyword>
<dbReference type="SMART" id="SM00852">
    <property type="entry name" value="MoCF_biosynth"/>
    <property type="match status" value="1"/>
</dbReference>
<dbReference type="NCBIfam" id="NF045515">
    <property type="entry name" value="Glp_gephyrin"/>
    <property type="match status" value="1"/>
</dbReference>
<sequence>MRTVEEHLAACLAAVSPLAPVDLPLLDALDCVLAEDVVATGSLPAFDGSAMDGYAVRHGDVASASVDTPVSLPVVADLPAGVREVAPLAAGAAARIMTGAPVPPGATAVVPVEDTDGGVATVLVRRAVREGLHVRRAGEDVRPGTTLVSAGTRLSARQIALLAAVGRERARVLPAPRVAVLSTGSELVDPGRPAGFGQVVDANSTALTAAARDVGAHATRVGIVDDDPQRLLAVLEGQLSGADVLITSGGVSAGAYDVVKEVLSRLGTVEFHRVAMQPGMPQGLGLLTRGPHSVPIFTLPGNPVSAYVSFEVFVRPALRRMLGEAELHRPTVVATATQGWSSPPGKRQFTRAVVSSDDDGRLRVRPASGPGSHLVFGLAGANALAVTGEDTTSVEPGDVVRCMLLERGRR</sequence>
<evidence type="ECO:0000256" key="4">
    <source>
        <dbReference type="ARBA" id="ARBA00010763"/>
    </source>
</evidence>
<dbReference type="InterPro" id="IPR036135">
    <property type="entry name" value="MoeA_linker/N_sf"/>
</dbReference>
<keyword evidence="8 11" id="KW-0460">Magnesium</keyword>
<evidence type="ECO:0000256" key="9">
    <source>
        <dbReference type="ARBA" id="ARBA00023150"/>
    </source>
</evidence>
<keyword evidence="14" id="KW-1185">Reference proteome</keyword>
<dbReference type="SUPFAM" id="SSF63867">
    <property type="entry name" value="MoeA C-terminal domain-like"/>
    <property type="match status" value="1"/>
</dbReference>
<dbReference type="CDD" id="cd00887">
    <property type="entry name" value="MoeA"/>
    <property type="match status" value="1"/>
</dbReference>
<dbReference type="InterPro" id="IPR036688">
    <property type="entry name" value="MoeA_C_domain_IV_sf"/>
</dbReference>
<evidence type="ECO:0000256" key="5">
    <source>
        <dbReference type="ARBA" id="ARBA00022505"/>
    </source>
</evidence>
<dbReference type="UniPathway" id="UPA00344"/>
<dbReference type="RefSeq" id="WP_109773251.1">
    <property type="nucleotide sequence ID" value="NZ_QGDQ01000004.1"/>
</dbReference>
<dbReference type="InterPro" id="IPR001453">
    <property type="entry name" value="MoaB/Mog_dom"/>
</dbReference>
<evidence type="ECO:0000256" key="7">
    <source>
        <dbReference type="ARBA" id="ARBA00022723"/>
    </source>
</evidence>
<dbReference type="AlphaFoldDB" id="A0A316AY82"/>
<evidence type="ECO:0000256" key="1">
    <source>
        <dbReference type="ARBA" id="ARBA00001946"/>
    </source>
</evidence>
<keyword evidence="6 11" id="KW-0808">Transferase</keyword>
<comment type="caution">
    <text evidence="13">The sequence shown here is derived from an EMBL/GenBank/DDBJ whole genome shotgun (WGS) entry which is preliminary data.</text>
</comment>
<dbReference type="GO" id="GO:0005829">
    <property type="term" value="C:cytosol"/>
    <property type="evidence" value="ECO:0007669"/>
    <property type="project" value="TreeGrafter"/>
</dbReference>
<dbReference type="PANTHER" id="PTHR10192">
    <property type="entry name" value="MOLYBDOPTERIN BIOSYNTHESIS PROTEIN"/>
    <property type="match status" value="1"/>
</dbReference>
<reference evidence="13 14" key="1">
    <citation type="submission" date="2018-03" db="EMBL/GenBank/DDBJ databases">
        <title>Genomic Encyclopedia of Archaeal and Bacterial Type Strains, Phase II (KMG-II): from individual species to whole genera.</title>
        <authorList>
            <person name="Goeker M."/>
        </authorList>
    </citation>
    <scope>NUCLEOTIDE SEQUENCE [LARGE SCALE GENOMIC DNA]</scope>
    <source>
        <strain evidence="13 14">DSM 44889</strain>
    </source>
</reference>
<name>A0A316AY82_9ACTN</name>
<accession>A0A316AY82</accession>
<dbReference type="SUPFAM" id="SSF63882">
    <property type="entry name" value="MoeA N-terminal region -like"/>
    <property type="match status" value="1"/>
</dbReference>
<dbReference type="SUPFAM" id="SSF53218">
    <property type="entry name" value="Molybdenum cofactor biosynthesis proteins"/>
    <property type="match status" value="1"/>
</dbReference>
<dbReference type="PANTHER" id="PTHR10192:SF5">
    <property type="entry name" value="GEPHYRIN"/>
    <property type="match status" value="1"/>
</dbReference>
<keyword evidence="5 11" id="KW-0500">Molybdenum</keyword>
<organism evidence="13 14">
    <name type="scientific">Quadrisphaera granulorum</name>
    <dbReference type="NCBI Taxonomy" id="317664"/>
    <lineage>
        <taxon>Bacteria</taxon>
        <taxon>Bacillati</taxon>
        <taxon>Actinomycetota</taxon>
        <taxon>Actinomycetes</taxon>
        <taxon>Kineosporiales</taxon>
        <taxon>Kineosporiaceae</taxon>
        <taxon>Quadrisphaera</taxon>
    </lineage>
</organism>
<protein>
    <recommendedName>
        <fullName evidence="11">Molybdopterin molybdenumtransferase</fullName>
        <ecNumber evidence="11">2.10.1.1</ecNumber>
    </recommendedName>
</protein>
<dbReference type="NCBIfam" id="TIGR00177">
    <property type="entry name" value="molyb_syn"/>
    <property type="match status" value="1"/>
</dbReference>
<comment type="cofactor">
    <cofactor evidence="1 11">
        <name>Mg(2+)</name>
        <dbReference type="ChEBI" id="CHEBI:18420"/>
    </cofactor>
</comment>
<dbReference type="Gene3D" id="3.90.105.10">
    <property type="entry name" value="Molybdopterin biosynthesis moea protein, domain 2"/>
    <property type="match status" value="1"/>
</dbReference>
<dbReference type="FunFam" id="3.40.980.10:FF:000004">
    <property type="entry name" value="Molybdopterin molybdenumtransferase"/>
    <property type="match status" value="1"/>
</dbReference>
<comment type="function">
    <text evidence="2 11">Catalyzes the insertion of molybdate into adenylated molybdopterin with the concomitant release of AMP.</text>
</comment>
<dbReference type="InterPro" id="IPR038987">
    <property type="entry name" value="MoeA-like"/>
</dbReference>
<evidence type="ECO:0000259" key="12">
    <source>
        <dbReference type="SMART" id="SM00852"/>
    </source>
</evidence>
<dbReference type="GO" id="GO:0006777">
    <property type="term" value="P:Mo-molybdopterin cofactor biosynthetic process"/>
    <property type="evidence" value="ECO:0007669"/>
    <property type="project" value="UniProtKB-UniRule"/>
</dbReference>
<dbReference type="InterPro" id="IPR036425">
    <property type="entry name" value="MoaB/Mog-like_dom_sf"/>
</dbReference>
<feature type="domain" description="MoaB/Mog" evidence="12">
    <location>
        <begin position="179"/>
        <end position="320"/>
    </location>
</feature>
<dbReference type="InterPro" id="IPR005110">
    <property type="entry name" value="MoeA_linker/N"/>
</dbReference>
<dbReference type="EMBL" id="QGDQ01000004">
    <property type="protein sequence ID" value="PWJ55167.1"/>
    <property type="molecule type" value="Genomic_DNA"/>
</dbReference>
<dbReference type="Gene3D" id="2.40.340.10">
    <property type="entry name" value="MoeA, C-terminal, domain IV"/>
    <property type="match status" value="1"/>
</dbReference>
<dbReference type="InterPro" id="IPR005111">
    <property type="entry name" value="MoeA_C_domain_IV"/>
</dbReference>
<dbReference type="Gene3D" id="3.40.980.10">
    <property type="entry name" value="MoaB/Mog-like domain"/>
    <property type="match status" value="1"/>
</dbReference>
<dbReference type="Pfam" id="PF03453">
    <property type="entry name" value="MoeA_N"/>
    <property type="match status" value="1"/>
</dbReference>
<evidence type="ECO:0000256" key="8">
    <source>
        <dbReference type="ARBA" id="ARBA00022842"/>
    </source>
</evidence>
<comment type="similarity">
    <text evidence="4 11">Belongs to the MoeA family.</text>
</comment>
<dbReference type="OrthoDB" id="9804758at2"/>
<evidence type="ECO:0000256" key="10">
    <source>
        <dbReference type="ARBA" id="ARBA00047317"/>
    </source>
</evidence>
<gene>
    <name evidence="13" type="ORF">BXY45_10489</name>
</gene>
<evidence type="ECO:0000256" key="11">
    <source>
        <dbReference type="RuleBase" id="RU365090"/>
    </source>
</evidence>
<comment type="pathway">
    <text evidence="3 11">Cofactor biosynthesis; molybdopterin biosynthesis.</text>
</comment>
<comment type="catalytic activity">
    <reaction evidence="10">
        <text>adenylyl-molybdopterin + molybdate = Mo-molybdopterin + AMP + H(+)</text>
        <dbReference type="Rhea" id="RHEA:35047"/>
        <dbReference type="ChEBI" id="CHEBI:15378"/>
        <dbReference type="ChEBI" id="CHEBI:36264"/>
        <dbReference type="ChEBI" id="CHEBI:62727"/>
        <dbReference type="ChEBI" id="CHEBI:71302"/>
        <dbReference type="ChEBI" id="CHEBI:456215"/>
        <dbReference type="EC" id="2.10.1.1"/>
    </reaction>
</comment>